<organism evidence="1 2">
    <name type="scientific">Martelella mediterranea</name>
    <dbReference type="NCBI Taxonomy" id="293089"/>
    <lineage>
        <taxon>Bacteria</taxon>
        <taxon>Pseudomonadati</taxon>
        <taxon>Pseudomonadota</taxon>
        <taxon>Alphaproteobacteria</taxon>
        <taxon>Hyphomicrobiales</taxon>
        <taxon>Aurantimonadaceae</taxon>
        <taxon>Martelella</taxon>
    </lineage>
</organism>
<sequence length="163" mass="18525">MAIIDLHGKNPTLDGRQSENALLVRRGVQHLLKHMRHAAVAELSLANGRRADLLSVSEKGEIWIIEIKSSIEDFRVDQKWPDYRNFCDRLFFATHSAVPLDIFPEDCGLLLADRYSAELIREAPEHRLPPARRKALTLQFARAAAKRLTAAELALEKYDAESR</sequence>
<protein>
    <recommendedName>
        <fullName evidence="3">DNA repair protein MmcB-related protein</fullName>
    </recommendedName>
</protein>
<reference evidence="1 2" key="1">
    <citation type="submission" date="2019-03" db="EMBL/GenBank/DDBJ databases">
        <title>Freshwater and sediment microbial communities from various areas in North America, analyzing microbe dynamics in response to fracking.</title>
        <authorList>
            <person name="Lamendella R."/>
        </authorList>
    </citation>
    <scope>NUCLEOTIDE SEQUENCE [LARGE SCALE GENOMIC DNA]</scope>
    <source>
        <strain evidence="1 2">175.2</strain>
    </source>
</reference>
<dbReference type="PIRSF" id="PIRSF031796">
    <property type="entry name" value="UPC031796"/>
    <property type="match status" value="1"/>
</dbReference>
<dbReference type="RefSeq" id="WP_132308294.1">
    <property type="nucleotide sequence ID" value="NZ_SMAR01000002.1"/>
</dbReference>
<evidence type="ECO:0008006" key="3">
    <source>
        <dbReference type="Google" id="ProtNLM"/>
    </source>
</evidence>
<dbReference type="EMBL" id="SMAR01000002">
    <property type="protein sequence ID" value="TCT44718.1"/>
    <property type="molecule type" value="Genomic_DNA"/>
</dbReference>
<dbReference type="OrthoDB" id="5194526at2"/>
<dbReference type="Pfam" id="PF06319">
    <property type="entry name" value="MmcB-like"/>
    <property type="match status" value="1"/>
</dbReference>
<gene>
    <name evidence="1" type="ORF">EDC90_1002268</name>
</gene>
<evidence type="ECO:0000313" key="2">
    <source>
        <dbReference type="Proteomes" id="UP000295097"/>
    </source>
</evidence>
<dbReference type="InterPro" id="IPR009394">
    <property type="entry name" value="MmcB-like"/>
</dbReference>
<accession>A0A4R3P2D5</accession>
<dbReference type="AlphaFoldDB" id="A0A4R3P2D5"/>
<name>A0A4R3P2D5_9HYPH</name>
<evidence type="ECO:0000313" key="1">
    <source>
        <dbReference type="EMBL" id="TCT44718.1"/>
    </source>
</evidence>
<comment type="caution">
    <text evidence="1">The sequence shown here is derived from an EMBL/GenBank/DDBJ whole genome shotgun (WGS) entry which is preliminary data.</text>
</comment>
<proteinExistence type="predicted"/>
<keyword evidence="2" id="KW-1185">Reference proteome</keyword>
<dbReference type="Proteomes" id="UP000295097">
    <property type="component" value="Unassembled WGS sequence"/>
</dbReference>